<dbReference type="RefSeq" id="WP_014698629.1">
    <property type="nucleotide sequence ID" value="NC_017845.1"/>
</dbReference>
<protein>
    <submittedName>
        <fullName evidence="10">FtsX-like permease family protein</fullName>
    </submittedName>
    <submittedName>
        <fullName evidence="9">Lipoprotein releasing system, transmembrane protein, LolC/E family</fullName>
    </submittedName>
</protein>
<dbReference type="InterPro" id="IPR051447">
    <property type="entry name" value="Lipoprotein-release_system"/>
</dbReference>
<dbReference type="Proteomes" id="UP001194579">
    <property type="component" value="Unassembled WGS sequence"/>
</dbReference>
<dbReference type="GO" id="GO:0044874">
    <property type="term" value="P:lipoprotein localization to outer membrane"/>
    <property type="evidence" value="ECO:0007669"/>
    <property type="project" value="TreeGrafter"/>
</dbReference>
<evidence type="ECO:0000256" key="1">
    <source>
        <dbReference type="ARBA" id="ARBA00004651"/>
    </source>
</evidence>
<keyword evidence="3" id="KW-1003">Cell membrane</keyword>
<evidence type="ECO:0000259" key="8">
    <source>
        <dbReference type="Pfam" id="PF02687"/>
    </source>
</evidence>
<evidence type="ECO:0000313" key="9">
    <source>
        <dbReference type="EMBL" id="AFI88617.1"/>
    </source>
</evidence>
<dbReference type="PANTHER" id="PTHR30489">
    <property type="entry name" value="LIPOPROTEIN-RELEASING SYSTEM TRANSMEMBRANE PROTEIN LOLE"/>
    <property type="match status" value="1"/>
</dbReference>
<keyword evidence="6 7" id="KW-0472">Membrane</keyword>
<evidence type="ECO:0000313" key="11">
    <source>
        <dbReference type="Proteomes" id="UP000008044"/>
    </source>
</evidence>
<dbReference type="AlphaFoldDB" id="A0A0H3I205"/>
<evidence type="ECO:0000313" key="10">
    <source>
        <dbReference type="EMBL" id="MBI0555729.1"/>
    </source>
</evidence>
<feature type="transmembrane region" description="Helical" evidence="7">
    <location>
        <begin position="29"/>
        <end position="50"/>
    </location>
</feature>
<evidence type="ECO:0000256" key="4">
    <source>
        <dbReference type="ARBA" id="ARBA00022692"/>
    </source>
</evidence>
<dbReference type="PANTHER" id="PTHR30489:SF0">
    <property type="entry name" value="LIPOPROTEIN-RELEASING SYSTEM TRANSMEMBRANE PROTEIN LOLE"/>
    <property type="match status" value="1"/>
</dbReference>
<dbReference type="EMBL" id="CP003415">
    <property type="protein sequence ID" value="AFI88617.1"/>
    <property type="molecule type" value="Genomic_DNA"/>
</dbReference>
<accession>A0A0H3I205</accession>
<organism evidence="9 11">
    <name type="scientific">Pectobacterium parmentieri</name>
    <dbReference type="NCBI Taxonomy" id="1905730"/>
    <lineage>
        <taxon>Bacteria</taxon>
        <taxon>Pseudomonadati</taxon>
        <taxon>Pseudomonadota</taxon>
        <taxon>Gammaproteobacteria</taxon>
        <taxon>Enterobacterales</taxon>
        <taxon>Pectobacteriaceae</taxon>
        <taxon>Pectobacterium</taxon>
    </lineage>
</organism>
<reference evidence="12" key="3">
    <citation type="submission" date="2023-07" db="EMBL/GenBank/DDBJ databases">
        <title>Identification of Pectobacterium versatile causing blackleg of potato from New York State with a whole genome sequencing approach.</title>
        <authorList>
            <person name="Ma X."/>
            <person name="Swingle B."/>
        </authorList>
    </citation>
    <scope>NUCLEOTIDE SEQUENCE [LARGE SCALE GENOMIC DNA]</scope>
    <source>
        <strain evidence="12">NY1588A</strain>
    </source>
</reference>
<sequence>MSSSLPELQPKHTLLLRMALRDLLHDRKVTLCIVFSLIAVIAPLLLLFGLKNGIVSQLRHDLLDDPRTREVRMTGNGNYDLTWLEQLAQRPEVGFTIPLTRSLNTQADLVRDSQHFAANAEVIPTGAGDPLLQGIPPLQQDTQVVLSASAARRLDVQTGDSFHLRINRNLEGQNQRATLELSVSGILDEAKFSRPAAFISLPLLVALEDYRDGFQVSLLGVSEGEPSRPRMRFARARLYASTLDDVAPLASWLEAQHIESVTQAAQIESVRAIDRVLGLIFAVIAWISASGCIASLIGAFIANIDRKRTDMAVLRLLGFRRRAITLFIVIQALCLTGVAFSVALAIYLLGSELFNRLFGTSLPDHRFVCHLEPIHFVTALLCVLAVAFSVAAIGALRALKIEPAESLREI</sequence>
<dbReference type="KEGG" id="pec:W5S_0491"/>
<gene>
    <name evidence="9" type="ordered locus">W5S_0491</name>
    <name evidence="10" type="ORF">F6Q06_14690</name>
</gene>
<dbReference type="EMBL" id="WABS01000029">
    <property type="protein sequence ID" value="MBI0555729.1"/>
    <property type="molecule type" value="Genomic_DNA"/>
</dbReference>
<reference evidence="9" key="2">
    <citation type="submission" date="2012-03" db="EMBL/GenBank/DDBJ databases">
        <authorList>
            <person name="Koskinen P."/>
            <person name="Laine P."/>
            <person name="Niemi O."/>
            <person name="Nykyri J."/>
            <person name="Harjunpaa H."/>
            <person name="Auvinen P."/>
            <person name="Paulin L."/>
            <person name="Pirhonen M."/>
            <person name="Palva T."/>
            <person name="Holm L."/>
        </authorList>
    </citation>
    <scope>NUCLEOTIDE SEQUENCE</scope>
    <source>
        <strain evidence="9">SCC3193</strain>
    </source>
</reference>
<evidence type="ECO:0000256" key="2">
    <source>
        <dbReference type="ARBA" id="ARBA00005236"/>
    </source>
</evidence>
<dbReference type="HOGENOM" id="CLU_056171_0_0_6"/>
<reference evidence="9 11" key="1">
    <citation type="journal article" date="2012" name="J. Bacteriol.">
        <title>Genome sequence of Pectobacterium sp. strain SCC3193.</title>
        <authorList>
            <person name="Koskinen J.P."/>
            <person name="Laine P."/>
            <person name="Niemi O."/>
            <person name="Nykyri J."/>
            <person name="Harjunpaa H."/>
            <person name="Auvinen P."/>
            <person name="Paulin L."/>
            <person name="Pirhonen M."/>
            <person name="Palva T."/>
            <person name="Holm L."/>
        </authorList>
    </citation>
    <scope>NUCLEOTIDE SEQUENCE [LARGE SCALE GENOMIC DNA]</scope>
    <source>
        <strain evidence="9 11">SCC3193</strain>
    </source>
</reference>
<evidence type="ECO:0000256" key="7">
    <source>
        <dbReference type="SAM" id="Phobius"/>
    </source>
</evidence>
<feature type="domain" description="ABC3 transporter permease C-terminal" evidence="8">
    <location>
        <begin position="283"/>
        <end position="403"/>
    </location>
</feature>
<dbReference type="Pfam" id="PF02687">
    <property type="entry name" value="FtsX"/>
    <property type="match status" value="1"/>
</dbReference>
<feature type="transmembrane region" description="Helical" evidence="7">
    <location>
        <begin position="276"/>
        <end position="302"/>
    </location>
</feature>
<comment type="subcellular location">
    <subcellularLocation>
        <location evidence="1">Cell membrane</location>
        <topology evidence="1">Multi-pass membrane protein</topology>
    </subcellularLocation>
</comment>
<dbReference type="Proteomes" id="UP000008044">
    <property type="component" value="Chromosome"/>
</dbReference>
<keyword evidence="4 7" id="KW-0812">Transmembrane</keyword>
<feature type="transmembrane region" description="Helical" evidence="7">
    <location>
        <begin position="323"/>
        <end position="349"/>
    </location>
</feature>
<evidence type="ECO:0000256" key="3">
    <source>
        <dbReference type="ARBA" id="ARBA00022475"/>
    </source>
</evidence>
<evidence type="ECO:0000313" key="12">
    <source>
        <dbReference type="Proteomes" id="UP001194579"/>
    </source>
</evidence>
<feature type="transmembrane region" description="Helical" evidence="7">
    <location>
        <begin position="374"/>
        <end position="399"/>
    </location>
</feature>
<keyword evidence="12" id="KW-1185">Reference proteome</keyword>
<dbReference type="eggNOG" id="COG0577">
    <property type="taxonomic scope" value="Bacteria"/>
</dbReference>
<reference evidence="10" key="4">
    <citation type="submission" date="2024-05" db="EMBL/GenBank/DDBJ databases">
        <title>Identification of Pectobacterium versatile causing blackleg of potato from New York State with a whole genome sequencing approach.</title>
        <authorList>
            <person name="Ma X."/>
            <person name="Swingle B."/>
        </authorList>
    </citation>
    <scope>NUCLEOTIDE SEQUENCE</scope>
    <source>
        <strain evidence="10">NY1588A</strain>
    </source>
</reference>
<name>A0A0H3I205_PECPM</name>
<dbReference type="PATRIC" id="fig|1166016.3.peg.494"/>
<comment type="similarity">
    <text evidence="2">Belongs to the ABC-4 integral membrane protein family. LolC/E subfamily.</text>
</comment>
<proteinExistence type="inferred from homology"/>
<evidence type="ECO:0000256" key="6">
    <source>
        <dbReference type="ARBA" id="ARBA00023136"/>
    </source>
</evidence>
<keyword evidence="9" id="KW-0449">Lipoprotein</keyword>
<dbReference type="GO" id="GO:0098797">
    <property type="term" value="C:plasma membrane protein complex"/>
    <property type="evidence" value="ECO:0007669"/>
    <property type="project" value="TreeGrafter"/>
</dbReference>
<dbReference type="STRING" id="1905730.W5S_0491"/>
<keyword evidence="5 7" id="KW-1133">Transmembrane helix</keyword>
<evidence type="ECO:0000256" key="5">
    <source>
        <dbReference type="ARBA" id="ARBA00022989"/>
    </source>
</evidence>
<dbReference type="InterPro" id="IPR003838">
    <property type="entry name" value="ABC3_permease_C"/>
</dbReference>